<evidence type="ECO:0000313" key="4">
    <source>
        <dbReference type="Proteomes" id="UP000054097"/>
    </source>
</evidence>
<reference evidence="3 4" key="1">
    <citation type="submission" date="2014-04" db="EMBL/GenBank/DDBJ databases">
        <authorList>
            <consortium name="DOE Joint Genome Institute"/>
            <person name="Kuo A."/>
            <person name="Zuccaro A."/>
            <person name="Kohler A."/>
            <person name="Nagy L.G."/>
            <person name="Floudas D."/>
            <person name="Copeland A."/>
            <person name="Barry K.W."/>
            <person name="Cichocki N."/>
            <person name="Veneault-Fourrey C."/>
            <person name="LaButti K."/>
            <person name="Lindquist E.A."/>
            <person name="Lipzen A."/>
            <person name="Lundell T."/>
            <person name="Morin E."/>
            <person name="Murat C."/>
            <person name="Sun H."/>
            <person name="Tunlid A."/>
            <person name="Henrissat B."/>
            <person name="Grigoriev I.V."/>
            <person name="Hibbett D.S."/>
            <person name="Martin F."/>
            <person name="Nordberg H.P."/>
            <person name="Cantor M.N."/>
            <person name="Hua S.X."/>
        </authorList>
    </citation>
    <scope>NUCLEOTIDE SEQUENCE [LARGE SCALE GENOMIC DNA]</scope>
    <source>
        <strain evidence="3 4">MAFF 305830</strain>
    </source>
</reference>
<dbReference type="STRING" id="933852.A0A0C3BGE9"/>
<organism evidence="3 4">
    <name type="scientific">Serendipita vermifera MAFF 305830</name>
    <dbReference type="NCBI Taxonomy" id="933852"/>
    <lineage>
        <taxon>Eukaryota</taxon>
        <taxon>Fungi</taxon>
        <taxon>Dikarya</taxon>
        <taxon>Basidiomycota</taxon>
        <taxon>Agaricomycotina</taxon>
        <taxon>Agaricomycetes</taxon>
        <taxon>Sebacinales</taxon>
        <taxon>Serendipitaceae</taxon>
        <taxon>Serendipita</taxon>
    </lineage>
</organism>
<reference evidence="4" key="2">
    <citation type="submission" date="2015-01" db="EMBL/GenBank/DDBJ databases">
        <title>Evolutionary Origins and Diversification of the Mycorrhizal Mutualists.</title>
        <authorList>
            <consortium name="DOE Joint Genome Institute"/>
            <consortium name="Mycorrhizal Genomics Consortium"/>
            <person name="Kohler A."/>
            <person name="Kuo A."/>
            <person name="Nagy L.G."/>
            <person name="Floudas D."/>
            <person name="Copeland A."/>
            <person name="Barry K.W."/>
            <person name="Cichocki N."/>
            <person name="Veneault-Fourrey C."/>
            <person name="LaButti K."/>
            <person name="Lindquist E.A."/>
            <person name="Lipzen A."/>
            <person name="Lundell T."/>
            <person name="Morin E."/>
            <person name="Murat C."/>
            <person name="Riley R."/>
            <person name="Ohm R."/>
            <person name="Sun H."/>
            <person name="Tunlid A."/>
            <person name="Henrissat B."/>
            <person name="Grigoriev I.V."/>
            <person name="Hibbett D.S."/>
            <person name="Martin F."/>
        </authorList>
    </citation>
    <scope>NUCLEOTIDE SEQUENCE [LARGE SCALE GENOMIC DNA]</scope>
    <source>
        <strain evidence="4">MAFF 305830</strain>
    </source>
</reference>
<dbReference type="InterPro" id="IPR001810">
    <property type="entry name" value="F-box_dom"/>
</dbReference>
<evidence type="ECO:0000259" key="2">
    <source>
        <dbReference type="PROSITE" id="PS50181"/>
    </source>
</evidence>
<name>A0A0C3BGE9_SERVB</name>
<dbReference type="InterPro" id="IPR036047">
    <property type="entry name" value="F-box-like_dom_sf"/>
</dbReference>
<evidence type="ECO:0000313" key="3">
    <source>
        <dbReference type="EMBL" id="KIM31219.1"/>
    </source>
</evidence>
<dbReference type="Gene3D" id="1.20.1280.50">
    <property type="match status" value="1"/>
</dbReference>
<dbReference type="HOGENOM" id="CLU_557973_0_0_1"/>
<dbReference type="SUPFAM" id="SSF52047">
    <property type="entry name" value="RNI-like"/>
    <property type="match status" value="1"/>
</dbReference>
<dbReference type="Pfam" id="PF12937">
    <property type="entry name" value="F-box-like"/>
    <property type="match status" value="1"/>
</dbReference>
<dbReference type="Gene3D" id="3.80.10.10">
    <property type="entry name" value="Ribonuclease Inhibitor"/>
    <property type="match status" value="1"/>
</dbReference>
<dbReference type="OrthoDB" id="8048523at2759"/>
<dbReference type="PANTHER" id="PTHR38926:SF72">
    <property type="entry name" value="IM:7136021-RELATED"/>
    <property type="match status" value="1"/>
</dbReference>
<sequence length="492" mass="56241">MSYSSNLPPEIQEKVDRLTECQKQITGLESQLIQFKKEKDRLEEELVDYHVDKTPERPVSAVMVAAGRTNIQKLPDEMLLHIVEYFLSQNHRRIRRLLLVCRHWTRIIMQSPRLWAKIQLSANYQQYRWSSESLIQYVEACIQRSQPVLLDIELDYEALQTREDYLRDELLCAVSNITESSNLSEQVENLDFVSPEYDAYFDQTMKELTTLIGPMGTHMERWHSLHFRPPTQDSYLGLEILLMMCGVAPNLQSMSLSQIGDILVITDHGWFDEDETPFLSIPNLRSLKLDDSAAALYLEDIVMTPSTLVHLDICYDHTVRGLSQLQMFTALRTLNLHIGGYFGLRQVPEDESLSLSLPELRELGLKGYSLPLKTVQFNLPSLQCLKLSGGDPKFQLPANLFPEHIHWSLDPMSRMTGAIPPTLKAILQSCSRVTTISIFKAIWGDYETVLEVLRKVSDLPVPLKAVVVEQVGGKRIRIDVAPLRSQLNAPHS</sequence>
<accession>A0A0C3BGE9</accession>
<dbReference type="PROSITE" id="PS50181">
    <property type="entry name" value="FBOX"/>
    <property type="match status" value="1"/>
</dbReference>
<dbReference type="InterPro" id="IPR032675">
    <property type="entry name" value="LRR_dom_sf"/>
</dbReference>
<keyword evidence="4" id="KW-1185">Reference proteome</keyword>
<dbReference type="AlphaFoldDB" id="A0A0C3BGE9"/>
<gene>
    <name evidence="3" type="ORF">M408DRAFT_21292</name>
</gene>
<dbReference type="Proteomes" id="UP000054097">
    <property type="component" value="Unassembled WGS sequence"/>
</dbReference>
<protein>
    <recommendedName>
        <fullName evidence="2">F-box domain-containing protein</fullName>
    </recommendedName>
</protein>
<keyword evidence="1" id="KW-0175">Coiled coil</keyword>
<proteinExistence type="predicted"/>
<feature type="coiled-coil region" evidence="1">
    <location>
        <begin position="11"/>
        <end position="52"/>
    </location>
</feature>
<dbReference type="EMBL" id="KN824282">
    <property type="protein sequence ID" value="KIM31219.1"/>
    <property type="molecule type" value="Genomic_DNA"/>
</dbReference>
<dbReference type="SUPFAM" id="SSF81383">
    <property type="entry name" value="F-box domain"/>
    <property type="match status" value="1"/>
</dbReference>
<evidence type="ECO:0000256" key="1">
    <source>
        <dbReference type="SAM" id="Coils"/>
    </source>
</evidence>
<feature type="domain" description="F-box" evidence="2">
    <location>
        <begin position="68"/>
        <end position="118"/>
    </location>
</feature>
<dbReference type="PANTHER" id="PTHR38926">
    <property type="entry name" value="F-BOX DOMAIN CONTAINING PROTEIN, EXPRESSED"/>
    <property type="match status" value="1"/>
</dbReference>